<feature type="domain" description="Major facilitator superfamily (MFS) profile" evidence="8">
    <location>
        <begin position="35"/>
        <end position="449"/>
    </location>
</feature>
<feature type="transmembrane region" description="Helical" evidence="7">
    <location>
        <begin position="171"/>
        <end position="199"/>
    </location>
</feature>
<evidence type="ECO:0000256" key="6">
    <source>
        <dbReference type="SAM" id="MobiDB-lite"/>
    </source>
</evidence>
<gene>
    <name evidence="9" type="ORF">K493DRAFT_251369</name>
</gene>
<dbReference type="GO" id="GO:0046943">
    <property type="term" value="F:carboxylic acid transmembrane transporter activity"/>
    <property type="evidence" value="ECO:0007669"/>
    <property type="project" value="TreeGrafter"/>
</dbReference>
<dbReference type="PROSITE" id="PS50850">
    <property type="entry name" value="MFS"/>
    <property type="match status" value="1"/>
</dbReference>
<evidence type="ECO:0000256" key="3">
    <source>
        <dbReference type="ARBA" id="ARBA00022692"/>
    </source>
</evidence>
<feature type="transmembrane region" description="Helical" evidence="7">
    <location>
        <begin position="256"/>
        <end position="274"/>
    </location>
</feature>
<feature type="transmembrane region" description="Helical" evidence="7">
    <location>
        <begin position="349"/>
        <end position="367"/>
    </location>
</feature>
<feature type="transmembrane region" description="Helical" evidence="7">
    <location>
        <begin position="294"/>
        <end position="314"/>
    </location>
</feature>
<dbReference type="InterPro" id="IPR020846">
    <property type="entry name" value="MFS_dom"/>
</dbReference>
<feature type="region of interest" description="Disordered" evidence="6">
    <location>
        <begin position="1"/>
        <end position="24"/>
    </location>
</feature>
<feature type="transmembrane region" description="Helical" evidence="7">
    <location>
        <begin position="205"/>
        <end position="224"/>
    </location>
</feature>
<feature type="transmembrane region" description="Helical" evidence="7">
    <location>
        <begin position="76"/>
        <end position="95"/>
    </location>
</feature>
<dbReference type="AlphaFoldDB" id="A0A1Y1Z9Z3"/>
<organism evidence="9 10">
    <name type="scientific">Basidiobolus meristosporus CBS 931.73</name>
    <dbReference type="NCBI Taxonomy" id="1314790"/>
    <lineage>
        <taxon>Eukaryota</taxon>
        <taxon>Fungi</taxon>
        <taxon>Fungi incertae sedis</taxon>
        <taxon>Zoopagomycota</taxon>
        <taxon>Entomophthoromycotina</taxon>
        <taxon>Basidiobolomycetes</taxon>
        <taxon>Basidiobolales</taxon>
        <taxon>Basidiobolaceae</taxon>
        <taxon>Basidiobolus</taxon>
    </lineage>
</organism>
<dbReference type="SUPFAM" id="SSF103473">
    <property type="entry name" value="MFS general substrate transporter"/>
    <property type="match status" value="1"/>
</dbReference>
<accession>A0A1Y1Z9Z3</accession>
<comment type="caution">
    <text evidence="9">The sequence shown here is derived from an EMBL/GenBank/DDBJ whole genome shotgun (WGS) entry which is preliminary data.</text>
</comment>
<dbReference type="FunFam" id="1.20.1250.20:FF:000140">
    <property type="entry name" value="Putative MFS phospholipid transporter"/>
    <property type="match status" value="1"/>
</dbReference>
<proteinExistence type="predicted"/>
<dbReference type="FunCoup" id="A0A1Y1Z9Z3">
    <property type="interactions" value="94"/>
</dbReference>
<feature type="transmembrane region" description="Helical" evidence="7">
    <location>
        <begin position="326"/>
        <end position="343"/>
    </location>
</feature>
<dbReference type="Pfam" id="PF00083">
    <property type="entry name" value="Sugar_tr"/>
    <property type="match status" value="2"/>
</dbReference>
<dbReference type="InterPro" id="IPR005829">
    <property type="entry name" value="Sugar_transporter_CS"/>
</dbReference>
<evidence type="ECO:0000256" key="7">
    <source>
        <dbReference type="SAM" id="Phobius"/>
    </source>
</evidence>
<dbReference type="STRING" id="1314790.A0A1Y1Z9Z3"/>
<evidence type="ECO:0000313" key="9">
    <source>
        <dbReference type="EMBL" id="ORY07071.1"/>
    </source>
</evidence>
<sequence length="489" mass="52828">MADTKPDYTPIPTKPQDNEVTHHTRSRSRISAIFTVIFSGFALLSDGYQSGVISFVNLILEKIYPVEYDANTATRISNALFVGMIVGQLGFGLVCDRVGRKIGLLSTTALVIVGALLSAVSYGANGSVVGLLWMLTICRGILGVGVGGEYPCSSVSASESADEVRPNNRGCLFVMVTNFVIDFGYVLSALVPIILLAIFGDNLEPIWRISLGLGALPPLSVFYFRIKMDNSTRYQSDAIKRNVPYMLILKRYWPRILTTAGLWFFYDFISYPSGVFSSTILSKAVPNNSLMKTATWNLLLYSFYLPGAVGGAIFSDKIGRKRTMTIGFALQGFVGIALGAAYGPLVENVFPLFVVLYGIYLACGEFGPGDCIGLVSAESYPTAVRGTAYGISAAIGKVGATVGTAVFKPITNAFGGPDTINGQRSPFIIGCCLAILGAILTWLFIPDLSKDRLEDEDEAFREYLLQHGYDVRNFGIAERTDTPESSTSA</sequence>
<keyword evidence="2" id="KW-0813">Transport</keyword>
<dbReference type="PANTHER" id="PTHR23508">
    <property type="entry name" value="CARBOXYLIC ACID TRANSPORTER PROTEIN HOMOLOG"/>
    <property type="match status" value="1"/>
</dbReference>
<feature type="transmembrane region" description="Helical" evidence="7">
    <location>
        <begin position="130"/>
        <end position="150"/>
    </location>
</feature>
<keyword evidence="3 7" id="KW-0812">Transmembrane</keyword>
<comment type="subcellular location">
    <subcellularLocation>
        <location evidence="1">Membrane</location>
        <topology evidence="1">Multi-pass membrane protein</topology>
    </subcellularLocation>
</comment>
<evidence type="ECO:0000256" key="5">
    <source>
        <dbReference type="ARBA" id="ARBA00023136"/>
    </source>
</evidence>
<dbReference type="InterPro" id="IPR005828">
    <property type="entry name" value="MFS_sugar_transport-like"/>
</dbReference>
<keyword evidence="5 7" id="KW-0472">Membrane</keyword>
<reference evidence="9 10" key="1">
    <citation type="submission" date="2016-07" db="EMBL/GenBank/DDBJ databases">
        <title>Pervasive Adenine N6-methylation of Active Genes in Fungi.</title>
        <authorList>
            <consortium name="DOE Joint Genome Institute"/>
            <person name="Mondo S.J."/>
            <person name="Dannebaum R.O."/>
            <person name="Kuo R.C."/>
            <person name="Labutti K."/>
            <person name="Haridas S."/>
            <person name="Kuo A."/>
            <person name="Salamov A."/>
            <person name="Ahrendt S.R."/>
            <person name="Lipzen A."/>
            <person name="Sullivan W."/>
            <person name="Andreopoulos W.B."/>
            <person name="Clum A."/>
            <person name="Lindquist E."/>
            <person name="Daum C."/>
            <person name="Ramamoorthy G.K."/>
            <person name="Gryganskyi A."/>
            <person name="Culley D."/>
            <person name="Magnuson J.K."/>
            <person name="James T.Y."/>
            <person name="O'Malley M.A."/>
            <person name="Stajich J.E."/>
            <person name="Spatafora J.W."/>
            <person name="Visel A."/>
            <person name="Grigoriev I.V."/>
        </authorList>
    </citation>
    <scope>NUCLEOTIDE SEQUENCE [LARGE SCALE GENOMIC DNA]</scope>
    <source>
        <strain evidence="9 10">CBS 931.73</strain>
    </source>
</reference>
<protein>
    <submittedName>
        <fullName evidence="9">Metabolite transporter</fullName>
    </submittedName>
</protein>
<dbReference type="PROSITE" id="PS00216">
    <property type="entry name" value="SUGAR_TRANSPORT_1"/>
    <property type="match status" value="1"/>
</dbReference>
<evidence type="ECO:0000256" key="2">
    <source>
        <dbReference type="ARBA" id="ARBA00022448"/>
    </source>
</evidence>
<feature type="transmembrane region" description="Helical" evidence="7">
    <location>
        <begin position="388"/>
        <end position="407"/>
    </location>
</feature>
<dbReference type="InterPro" id="IPR036259">
    <property type="entry name" value="MFS_trans_sf"/>
</dbReference>
<evidence type="ECO:0000256" key="4">
    <source>
        <dbReference type="ARBA" id="ARBA00022989"/>
    </source>
</evidence>
<feature type="transmembrane region" description="Helical" evidence="7">
    <location>
        <begin position="102"/>
        <end position="124"/>
    </location>
</feature>
<dbReference type="Gene3D" id="1.20.1250.20">
    <property type="entry name" value="MFS general substrate transporter like domains"/>
    <property type="match status" value="1"/>
</dbReference>
<dbReference type="GO" id="GO:0005886">
    <property type="term" value="C:plasma membrane"/>
    <property type="evidence" value="ECO:0007669"/>
    <property type="project" value="TreeGrafter"/>
</dbReference>
<dbReference type="OrthoDB" id="2261376at2759"/>
<keyword evidence="10" id="KW-1185">Reference proteome</keyword>
<dbReference type="Proteomes" id="UP000193498">
    <property type="component" value="Unassembled WGS sequence"/>
</dbReference>
<evidence type="ECO:0000259" key="8">
    <source>
        <dbReference type="PROSITE" id="PS50850"/>
    </source>
</evidence>
<feature type="transmembrane region" description="Helical" evidence="7">
    <location>
        <begin position="32"/>
        <end position="56"/>
    </location>
</feature>
<name>A0A1Y1Z9Z3_9FUNG</name>
<evidence type="ECO:0000313" key="10">
    <source>
        <dbReference type="Proteomes" id="UP000193498"/>
    </source>
</evidence>
<keyword evidence="4 7" id="KW-1133">Transmembrane helix</keyword>
<dbReference type="PANTHER" id="PTHR23508:SF10">
    <property type="entry name" value="CARBOXYLIC ACID TRANSPORTER PROTEIN HOMOLOG"/>
    <property type="match status" value="1"/>
</dbReference>
<dbReference type="EMBL" id="MCFE01000011">
    <property type="protein sequence ID" value="ORY07071.1"/>
    <property type="molecule type" value="Genomic_DNA"/>
</dbReference>
<feature type="transmembrane region" description="Helical" evidence="7">
    <location>
        <begin position="427"/>
        <end position="445"/>
    </location>
</feature>
<dbReference type="InParanoid" id="A0A1Y1Z9Z3"/>
<evidence type="ECO:0000256" key="1">
    <source>
        <dbReference type="ARBA" id="ARBA00004141"/>
    </source>
</evidence>